<evidence type="ECO:0000256" key="9">
    <source>
        <dbReference type="ARBA" id="ARBA00022840"/>
    </source>
</evidence>
<keyword evidence="5" id="KW-0723">Serine/threonine-protein kinase</keyword>
<feature type="transmembrane region" description="Helical" evidence="13">
    <location>
        <begin position="407"/>
        <end position="430"/>
    </location>
</feature>
<dbReference type="SMART" id="SM00028">
    <property type="entry name" value="TPR"/>
    <property type="match status" value="5"/>
</dbReference>
<dbReference type="InterPro" id="IPR008271">
    <property type="entry name" value="Ser/Thr_kinase_AS"/>
</dbReference>
<keyword evidence="10" id="KW-0963">Cytoplasm</keyword>
<evidence type="ECO:0000313" key="16">
    <source>
        <dbReference type="Proteomes" id="UP000318053"/>
    </source>
</evidence>
<dbReference type="Proteomes" id="UP000318053">
    <property type="component" value="Unassembled WGS sequence"/>
</dbReference>
<dbReference type="InterPro" id="IPR017441">
    <property type="entry name" value="Protein_kinase_ATP_BS"/>
</dbReference>
<dbReference type="Gene3D" id="1.25.40.10">
    <property type="entry name" value="Tetratricopeptide repeat domain"/>
    <property type="match status" value="2"/>
</dbReference>
<keyword evidence="13" id="KW-1133">Transmembrane helix</keyword>
<evidence type="ECO:0000256" key="10">
    <source>
        <dbReference type="ARBA" id="ARBA00023212"/>
    </source>
</evidence>
<evidence type="ECO:0000259" key="14">
    <source>
        <dbReference type="PROSITE" id="PS50011"/>
    </source>
</evidence>
<dbReference type="SUPFAM" id="SSF56112">
    <property type="entry name" value="Protein kinase-like (PK-like)"/>
    <property type="match status" value="1"/>
</dbReference>
<organism evidence="15 16">
    <name type="scientific">Allorhodopirellula solitaria</name>
    <dbReference type="NCBI Taxonomy" id="2527987"/>
    <lineage>
        <taxon>Bacteria</taxon>
        <taxon>Pseudomonadati</taxon>
        <taxon>Planctomycetota</taxon>
        <taxon>Planctomycetia</taxon>
        <taxon>Pirellulales</taxon>
        <taxon>Pirellulaceae</taxon>
        <taxon>Allorhodopirellula</taxon>
    </lineage>
</organism>
<dbReference type="PANTHER" id="PTHR43289:SF34">
    <property type="entry name" value="SERINE_THREONINE-PROTEIN KINASE YBDM-RELATED"/>
    <property type="match status" value="1"/>
</dbReference>
<dbReference type="EC" id="2.7.11.1" evidence="4"/>
<keyword evidence="12" id="KW-0175">Coiled coil</keyword>
<evidence type="ECO:0000256" key="8">
    <source>
        <dbReference type="ARBA" id="ARBA00022777"/>
    </source>
</evidence>
<evidence type="ECO:0000256" key="6">
    <source>
        <dbReference type="ARBA" id="ARBA00022679"/>
    </source>
</evidence>
<keyword evidence="9 11" id="KW-0067">ATP-binding</keyword>
<dbReference type="InterPro" id="IPR011009">
    <property type="entry name" value="Kinase-like_dom_sf"/>
</dbReference>
<dbReference type="InterPro" id="IPR001245">
    <property type="entry name" value="Ser-Thr/Tyr_kinase_cat_dom"/>
</dbReference>
<name>A0A5C5YCZ9_9BACT</name>
<dbReference type="SUPFAM" id="SSF48452">
    <property type="entry name" value="TPR-like"/>
    <property type="match status" value="1"/>
</dbReference>
<dbReference type="EMBL" id="SJPK01000003">
    <property type="protein sequence ID" value="TWT73250.1"/>
    <property type="molecule type" value="Genomic_DNA"/>
</dbReference>
<dbReference type="GO" id="GO:0000922">
    <property type="term" value="C:spindle pole"/>
    <property type="evidence" value="ECO:0007669"/>
    <property type="project" value="UniProtKB-SubCell"/>
</dbReference>
<dbReference type="AlphaFoldDB" id="A0A5C5YCZ9"/>
<evidence type="ECO:0000256" key="3">
    <source>
        <dbReference type="ARBA" id="ARBA00010886"/>
    </source>
</evidence>
<dbReference type="Gene3D" id="3.30.200.20">
    <property type="entry name" value="Phosphorylase Kinase, domain 1"/>
    <property type="match status" value="1"/>
</dbReference>
<dbReference type="InterPro" id="IPR011990">
    <property type="entry name" value="TPR-like_helical_dom_sf"/>
</dbReference>
<keyword evidence="16" id="KW-1185">Reference proteome</keyword>
<comment type="caution">
    <text evidence="15">The sequence shown here is derived from an EMBL/GenBank/DDBJ whole genome shotgun (WGS) entry which is preliminary data.</text>
</comment>
<dbReference type="GO" id="GO:0005813">
    <property type="term" value="C:centrosome"/>
    <property type="evidence" value="ECO:0007669"/>
    <property type="project" value="UniProtKB-SubCell"/>
</dbReference>
<dbReference type="PROSITE" id="PS50011">
    <property type="entry name" value="PROTEIN_KINASE_DOM"/>
    <property type="match status" value="1"/>
</dbReference>
<keyword evidence="6 15" id="KW-0808">Transferase</keyword>
<dbReference type="Gene3D" id="1.10.510.10">
    <property type="entry name" value="Transferase(Phosphotransferase) domain 1"/>
    <property type="match status" value="1"/>
</dbReference>
<evidence type="ECO:0000313" key="15">
    <source>
        <dbReference type="EMBL" id="TWT73250.1"/>
    </source>
</evidence>
<sequence>MSESSIADAIQSPAIATYPAAAVTPSASQVPGPRRTSTLGDYELHREVGRGGMGIVYEATQISLRRSVAIKTLPFASVLDQQQVARFRNEAQAAASLHHPHIVPVYAVGCERGVHYYSMQLIDGDTLEQTLASLQANEAQRKRAEKLSELRREEAQQAAAELTAEMPFDDTDAARLTGAPEFAEQPFASVVKDQATSRAVKDHGSTVRSMSDRRGIHTIVRLFIDVADALDYAHEQGVIHRDVKPSNLLIDAEGKVWVADFGLARCRGAGNLTADGSALGTARYMSPEQIAGRPQAVDHRTDIYSLGITLYEMLTLEPAFSADSRDQLLRAVETQQPTSPRRLNSKIETDLETIVLKAIAKSKDDRYATAGDLADDLRRYLDGLPTMARRPGRVDLAFRWVVRHRKIVLTSLFLLAVAFIGSTVSTMLVAKQSREAQRQAHIARAHLSEAFNLIDGFNGMAVEKLPNLPGGKPVLRSMLTNTQHFVRRFIHYSEAEPQFAVQSAKLQFVLGSIADRLEDRELAEAKYELALAQFTALEPLHRENSTFMADYAVCLHCLANMRKQNGRYQDAGELYTKASRVQQQAIAMPVESQSSEAQFLRSQSMMRRWALTQSNFAKLQFECGETTPAIERMRQTNAELEQFIQSNLAGSNLRSAMIECRNTLAGLIRHSAPTEAEELFRDNLADLADSRLDSVLSRSWSLSVGGNSRDGFDSLSPQCQRAVAQNNLANLLAQRQQWSEACELTLGSIEALESYLDEHPIDRDVQQHLAVAHNNHGQILFSGASEGDTADAEAAFSRAQVLFQKLVAAGGDDPQLLSRFGGVLHNLSVLRQRRGDLQSAVGDLTDAIEMQTLAVGKAPRDVGYRKLLELHSELLEQLLRQLDQSPHSAEHAEQVTQRRLGLEIDT</sequence>
<dbReference type="CDD" id="cd14014">
    <property type="entry name" value="STKc_PknB_like"/>
    <property type="match status" value="1"/>
</dbReference>
<keyword evidence="13" id="KW-0812">Transmembrane</keyword>
<dbReference type="GO" id="GO:0004674">
    <property type="term" value="F:protein serine/threonine kinase activity"/>
    <property type="evidence" value="ECO:0007669"/>
    <property type="project" value="UniProtKB-KW"/>
</dbReference>
<evidence type="ECO:0000256" key="12">
    <source>
        <dbReference type="SAM" id="Coils"/>
    </source>
</evidence>
<dbReference type="InterPro" id="IPR019734">
    <property type="entry name" value="TPR_rpt"/>
</dbReference>
<proteinExistence type="inferred from homology"/>
<feature type="coiled-coil region" evidence="12">
    <location>
        <begin position="127"/>
        <end position="165"/>
    </location>
</feature>
<keyword evidence="13" id="KW-0472">Membrane</keyword>
<feature type="binding site" evidence="11">
    <location>
        <position position="71"/>
    </location>
    <ligand>
        <name>ATP</name>
        <dbReference type="ChEBI" id="CHEBI:30616"/>
    </ligand>
</feature>
<gene>
    <name evidence="15" type="primary">pknB_7</name>
    <name evidence="15" type="ORF">CA85_17180</name>
</gene>
<reference evidence="15 16" key="1">
    <citation type="submission" date="2019-02" db="EMBL/GenBank/DDBJ databases">
        <title>Deep-cultivation of Planctomycetes and their phenomic and genomic characterization uncovers novel biology.</title>
        <authorList>
            <person name="Wiegand S."/>
            <person name="Jogler M."/>
            <person name="Boedeker C."/>
            <person name="Pinto D."/>
            <person name="Vollmers J."/>
            <person name="Rivas-Marin E."/>
            <person name="Kohn T."/>
            <person name="Peeters S.H."/>
            <person name="Heuer A."/>
            <person name="Rast P."/>
            <person name="Oberbeckmann S."/>
            <person name="Bunk B."/>
            <person name="Jeske O."/>
            <person name="Meyerdierks A."/>
            <person name="Storesund J.E."/>
            <person name="Kallscheuer N."/>
            <person name="Luecker S."/>
            <person name="Lage O.M."/>
            <person name="Pohl T."/>
            <person name="Merkel B.J."/>
            <person name="Hornburger P."/>
            <person name="Mueller R.-W."/>
            <person name="Bruemmer F."/>
            <person name="Labrenz M."/>
            <person name="Spormann A.M."/>
            <person name="Op Den Camp H."/>
            <person name="Overmann J."/>
            <person name="Amann R."/>
            <person name="Jetten M.S.M."/>
            <person name="Mascher T."/>
            <person name="Medema M.H."/>
            <person name="Devos D.P."/>
            <person name="Kaster A.-K."/>
            <person name="Ovreas L."/>
            <person name="Rohde M."/>
            <person name="Galperin M.Y."/>
            <person name="Jogler C."/>
        </authorList>
    </citation>
    <scope>NUCLEOTIDE SEQUENCE [LARGE SCALE GENOMIC DNA]</scope>
    <source>
        <strain evidence="15 16">CA85</strain>
    </source>
</reference>
<dbReference type="GO" id="GO:0005524">
    <property type="term" value="F:ATP binding"/>
    <property type="evidence" value="ECO:0007669"/>
    <property type="project" value="UniProtKB-UniRule"/>
</dbReference>
<comment type="subcellular location">
    <subcellularLocation>
        <location evidence="1">Cytoplasm</location>
        <location evidence="1">Cytoskeleton</location>
        <location evidence="1">Microtubule organizing center</location>
        <location evidence="1">Centrosome</location>
    </subcellularLocation>
    <subcellularLocation>
        <location evidence="2">Cytoplasm</location>
        <location evidence="2">Cytoskeleton</location>
        <location evidence="2">Spindle pole</location>
    </subcellularLocation>
</comment>
<dbReference type="PANTHER" id="PTHR43289">
    <property type="entry name" value="MITOGEN-ACTIVATED PROTEIN KINASE KINASE KINASE 20-RELATED"/>
    <property type="match status" value="1"/>
</dbReference>
<dbReference type="Pfam" id="PF07714">
    <property type="entry name" value="PK_Tyr_Ser-Thr"/>
    <property type="match status" value="1"/>
</dbReference>
<keyword evidence="8 15" id="KW-0418">Kinase</keyword>
<dbReference type="OrthoDB" id="6111975at2"/>
<evidence type="ECO:0000256" key="5">
    <source>
        <dbReference type="ARBA" id="ARBA00022527"/>
    </source>
</evidence>
<evidence type="ECO:0000256" key="13">
    <source>
        <dbReference type="SAM" id="Phobius"/>
    </source>
</evidence>
<protein>
    <recommendedName>
        <fullName evidence="4">non-specific serine/threonine protein kinase</fullName>
        <ecNumber evidence="4">2.7.11.1</ecNumber>
    </recommendedName>
</protein>
<comment type="similarity">
    <text evidence="3">Belongs to the protein kinase superfamily. NEK Ser/Thr protein kinase family. NIMA subfamily.</text>
</comment>
<evidence type="ECO:0000256" key="1">
    <source>
        <dbReference type="ARBA" id="ARBA00004300"/>
    </source>
</evidence>
<feature type="domain" description="Protein kinase" evidence="14">
    <location>
        <begin position="42"/>
        <end position="381"/>
    </location>
</feature>
<keyword evidence="7 11" id="KW-0547">Nucleotide-binding</keyword>
<keyword evidence="10" id="KW-0206">Cytoskeleton</keyword>
<evidence type="ECO:0000256" key="2">
    <source>
        <dbReference type="ARBA" id="ARBA00004647"/>
    </source>
</evidence>
<dbReference type="PROSITE" id="PS00108">
    <property type="entry name" value="PROTEIN_KINASE_ST"/>
    <property type="match status" value="1"/>
</dbReference>
<evidence type="ECO:0000256" key="7">
    <source>
        <dbReference type="ARBA" id="ARBA00022741"/>
    </source>
</evidence>
<dbReference type="FunFam" id="1.10.510.10:FF:000021">
    <property type="entry name" value="Serine/threonine protein kinase"/>
    <property type="match status" value="1"/>
</dbReference>
<dbReference type="SMART" id="SM00220">
    <property type="entry name" value="S_TKc"/>
    <property type="match status" value="1"/>
</dbReference>
<evidence type="ECO:0000256" key="11">
    <source>
        <dbReference type="PROSITE-ProRule" id="PRU10141"/>
    </source>
</evidence>
<dbReference type="InterPro" id="IPR000719">
    <property type="entry name" value="Prot_kinase_dom"/>
</dbReference>
<evidence type="ECO:0000256" key="4">
    <source>
        <dbReference type="ARBA" id="ARBA00012513"/>
    </source>
</evidence>
<accession>A0A5C5YCZ9</accession>
<dbReference type="RefSeq" id="WP_146390792.1">
    <property type="nucleotide sequence ID" value="NZ_SJPK01000003.1"/>
</dbReference>
<dbReference type="PROSITE" id="PS00107">
    <property type="entry name" value="PROTEIN_KINASE_ATP"/>
    <property type="match status" value="1"/>
</dbReference>